<feature type="domain" description="Fe2OG dioxygenase" evidence="6">
    <location>
        <begin position="119"/>
        <end position="213"/>
    </location>
</feature>
<dbReference type="Pfam" id="PF13640">
    <property type="entry name" value="2OG-FeII_Oxy_3"/>
    <property type="match status" value="1"/>
</dbReference>
<evidence type="ECO:0000256" key="1">
    <source>
        <dbReference type="ARBA" id="ARBA00001961"/>
    </source>
</evidence>
<keyword evidence="3" id="KW-0223">Dioxygenase</keyword>
<reference evidence="7" key="1">
    <citation type="journal article" date="2020" name="Nature">
        <title>Giant virus diversity and host interactions through global metagenomics.</title>
        <authorList>
            <person name="Schulz F."/>
            <person name="Roux S."/>
            <person name="Paez-Espino D."/>
            <person name="Jungbluth S."/>
            <person name="Walsh D.A."/>
            <person name="Denef V.J."/>
            <person name="McMahon K.D."/>
            <person name="Konstantinidis K.T."/>
            <person name="Eloe-Fadrosh E.A."/>
            <person name="Kyrpides N.C."/>
            <person name="Woyke T."/>
        </authorList>
    </citation>
    <scope>NUCLEOTIDE SEQUENCE</scope>
    <source>
        <strain evidence="7">GVMAG-M-3300022752-39</strain>
    </source>
</reference>
<dbReference type="EMBL" id="MN739490">
    <property type="protein sequence ID" value="QHT08102.1"/>
    <property type="molecule type" value="Genomic_DNA"/>
</dbReference>
<sequence>MTYGLDRYIYINEYSLSKDLCDEIINLFEEEEKKGPGSTFGGIQPKIKDTIDYDIEVDNKKWERIRQTLIVELINNIELYASKLDTQIYNSQVLDINQPNQSDGIKYYTFKELYVDGLFFETIMVQKYKSNKGRYVFHNDASFESTQQRNRVLTYIYYLNDVEEGGETQFWDNYKVKPKKGQLVLFPASWIFPHSGLMPISSDKYIITGWIYEKSTTR</sequence>
<evidence type="ECO:0000259" key="6">
    <source>
        <dbReference type="PROSITE" id="PS51471"/>
    </source>
</evidence>
<dbReference type="GO" id="GO:0051213">
    <property type="term" value="F:dioxygenase activity"/>
    <property type="evidence" value="ECO:0007669"/>
    <property type="project" value="UniProtKB-KW"/>
</dbReference>
<dbReference type="SMART" id="SM00702">
    <property type="entry name" value="P4Hc"/>
    <property type="match status" value="1"/>
</dbReference>
<dbReference type="PANTHER" id="PTHR10869">
    <property type="entry name" value="PROLYL 4-HYDROXYLASE ALPHA SUBUNIT"/>
    <property type="match status" value="1"/>
</dbReference>
<dbReference type="InterPro" id="IPR044862">
    <property type="entry name" value="Pro_4_hyd_alph_FE2OG_OXY"/>
</dbReference>
<dbReference type="GO" id="GO:0016705">
    <property type="term" value="F:oxidoreductase activity, acting on paired donors, with incorporation or reduction of molecular oxygen"/>
    <property type="evidence" value="ECO:0007669"/>
    <property type="project" value="InterPro"/>
</dbReference>
<evidence type="ECO:0000256" key="3">
    <source>
        <dbReference type="ARBA" id="ARBA00022964"/>
    </source>
</evidence>
<evidence type="ECO:0000256" key="2">
    <source>
        <dbReference type="ARBA" id="ARBA00022723"/>
    </source>
</evidence>
<keyword evidence="2" id="KW-0479">Metal-binding</keyword>
<dbReference type="PROSITE" id="PS51471">
    <property type="entry name" value="FE2OG_OXY"/>
    <property type="match status" value="1"/>
</dbReference>
<evidence type="ECO:0000256" key="4">
    <source>
        <dbReference type="ARBA" id="ARBA00023002"/>
    </source>
</evidence>
<dbReference type="GO" id="GO:0031418">
    <property type="term" value="F:L-ascorbic acid binding"/>
    <property type="evidence" value="ECO:0007669"/>
    <property type="project" value="InterPro"/>
</dbReference>
<keyword evidence="4" id="KW-0560">Oxidoreductase</keyword>
<dbReference type="AlphaFoldDB" id="A0A6C0CVB9"/>
<dbReference type="InterPro" id="IPR005123">
    <property type="entry name" value="Oxoglu/Fe-dep_dioxygenase_dom"/>
</dbReference>
<comment type="cofactor">
    <cofactor evidence="1">
        <name>L-ascorbate</name>
        <dbReference type="ChEBI" id="CHEBI:38290"/>
    </cofactor>
</comment>
<dbReference type="GO" id="GO:0005506">
    <property type="term" value="F:iron ion binding"/>
    <property type="evidence" value="ECO:0007669"/>
    <property type="project" value="InterPro"/>
</dbReference>
<evidence type="ECO:0000313" key="7">
    <source>
        <dbReference type="EMBL" id="QHT08102.1"/>
    </source>
</evidence>
<dbReference type="PANTHER" id="PTHR10869:SF246">
    <property type="entry name" value="TRANSMEMBRANE PROLYL 4-HYDROXYLASE"/>
    <property type="match status" value="1"/>
</dbReference>
<evidence type="ECO:0000256" key="5">
    <source>
        <dbReference type="ARBA" id="ARBA00023004"/>
    </source>
</evidence>
<accession>A0A6C0CVB9</accession>
<proteinExistence type="predicted"/>
<dbReference type="InterPro" id="IPR045054">
    <property type="entry name" value="P4HA-like"/>
</dbReference>
<dbReference type="InterPro" id="IPR006620">
    <property type="entry name" value="Pro_4_hyd_alph"/>
</dbReference>
<keyword evidence="5" id="KW-0408">Iron</keyword>
<name>A0A6C0CVB9_9ZZZZ</name>
<protein>
    <recommendedName>
        <fullName evidence="6">Fe2OG dioxygenase domain-containing protein</fullName>
    </recommendedName>
</protein>
<organism evidence="7">
    <name type="scientific">viral metagenome</name>
    <dbReference type="NCBI Taxonomy" id="1070528"/>
    <lineage>
        <taxon>unclassified sequences</taxon>
        <taxon>metagenomes</taxon>
        <taxon>organismal metagenomes</taxon>
    </lineage>
</organism>
<dbReference type="Gene3D" id="2.60.120.620">
    <property type="entry name" value="q2cbj1_9rhob like domain"/>
    <property type="match status" value="1"/>
</dbReference>